<evidence type="ECO:0000256" key="2">
    <source>
        <dbReference type="SAM" id="SignalP"/>
    </source>
</evidence>
<feature type="region of interest" description="Disordered" evidence="1">
    <location>
        <begin position="212"/>
        <end position="237"/>
    </location>
</feature>
<proteinExistence type="predicted"/>
<dbReference type="Proteomes" id="UP000078512">
    <property type="component" value="Unassembled WGS sequence"/>
</dbReference>
<keyword evidence="2" id="KW-0732">Signal</keyword>
<dbReference type="EMBL" id="KV442122">
    <property type="protein sequence ID" value="OAQ23354.1"/>
    <property type="molecule type" value="Genomic_DNA"/>
</dbReference>
<accession>A0A197JG12</accession>
<feature type="signal peptide" evidence="2">
    <location>
        <begin position="1"/>
        <end position="19"/>
    </location>
</feature>
<dbReference type="OrthoDB" id="10555662at2759"/>
<evidence type="ECO:0000313" key="3">
    <source>
        <dbReference type="EMBL" id="OAQ23354.1"/>
    </source>
</evidence>
<evidence type="ECO:0000256" key="1">
    <source>
        <dbReference type="SAM" id="MobiDB-lite"/>
    </source>
</evidence>
<name>A0A197JG12_9FUNG</name>
<organism evidence="3 4">
    <name type="scientific">Linnemannia elongata AG-77</name>
    <dbReference type="NCBI Taxonomy" id="1314771"/>
    <lineage>
        <taxon>Eukaryota</taxon>
        <taxon>Fungi</taxon>
        <taxon>Fungi incertae sedis</taxon>
        <taxon>Mucoromycota</taxon>
        <taxon>Mortierellomycotina</taxon>
        <taxon>Mortierellomycetes</taxon>
        <taxon>Mortierellales</taxon>
        <taxon>Mortierellaceae</taxon>
        <taxon>Linnemannia</taxon>
    </lineage>
</organism>
<protein>
    <submittedName>
        <fullName evidence="3">Uncharacterized protein</fullName>
    </submittedName>
</protein>
<feature type="chain" id="PRO_5008275903" evidence="2">
    <location>
        <begin position="20"/>
        <end position="237"/>
    </location>
</feature>
<keyword evidence="4" id="KW-1185">Reference proteome</keyword>
<dbReference type="AlphaFoldDB" id="A0A197JG12"/>
<gene>
    <name evidence="3" type="ORF">K457DRAFT_142850</name>
</gene>
<sequence length="237" mass="24949">MQLQTILTVLAAVLAIVSGAPTPVPAVDITAVPPGARLSKSVVDINESENEELNDENSKIIVFPAGGGPPTIIIQPSPQGPILLRHPLKRSDVDGAENDDSKMIIYPSGGGGGYPGPPYYPGGSRPPVIIIISPYGSRGPGSGGGGGILLKRPRKRSDEDSEVEVSNVLILSTLGSTSVFPSGRPFPKRDDDDEASKVVYYKPGVGYYPPPTLYGKRDKAEAENEAVGWEDEDGFAE</sequence>
<evidence type="ECO:0000313" key="4">
    <source>
        <dbReference type="Proteomes" id="UP000078512"/>
    </source>
</evidence>
<feature type="compositionally biased region" description="Acidic residues" evidence="1">
    <location>
        <begin position="228"/>
        <end position="237"/>
    </location>
</feature>
<reference evidence="3 4" key="1">
    <citation type="submission" date="2016-05" db="EMBL/GenBank/DDBJ databases">
        <title>Genome sequencing reveals origins of a unique bacterial endosymbiosis in the earliest lineages of terrestrial Fungi.</title>
        <authorList>
            <consortium name="DOE Joint Genome Institute"/>
            <person name="Uehling J."/>
            <person name="Gryganskyi A."/>
            <person name="Hameed K."/>
            <person name="Tschaplinski T."/>
            <person name="Misztal P."/>
            <person name="Wu S."/>
            <person name="Desiro A."/>
            <person name="Vande Pol N."/>
            <person name="Du Z.-Y."/>
            <person name="Zienkiewicz A."/>
            <person name="Zienkiewicz K."/>
            <person name="Morin E."/>
            <person name="Tisserant E."/>
            <person name="Splivallo R."/>
            <person name="Hainaut M."/>
            <person name="Henrissat B."/>
            <person name="Ohm R."/>
            <person name="Kuo A."/>
            <person name="Yan J."/>
            <person name="Lipzen A."/>
            <person name="Nolan M."/>
            <person name="Labutti K."/>
            <person name="Barry K."/>
            <person name="Goldstein A."/>
            <person name="Labbe J."/>
            <person name="Schadt C."/>
            <person name="Tuskan G."/>
            <person name="Grigoriev I."/>
            <person name="Martin F."/>
            <person name="Vilgalys R."/>
            <person name="Bonito G."/>
        </authorList>
    </citation>
    <scope>NUCLEOTIDE SEQUENCE [LARGE SCALE GENOMIC DNA]</scope>
    <source>
        <strain evidence="3 4">AG-77</strain>
    </source>
</reference>
<feature type="region of interest" description="Disordered" evidence="1">
    <location>
        <begin position="140"/>
        <end position="161"/>
    </location>
</feature>